<reference evidence="2" key="1">
    <citation type="submission" date="2025-08" db="UniProtKB">
        <authorList>
            <consortium name="Ensembl"/>
        </authorList>
    </citation>
    <scope>IDENTIFICATION</scope>
</reference>
<reference evidence="2" key="2">
    <citation type="submission" date="2025-09" db="UniProtKB">
        <authorList>
            <consortium name="Ensembl"/>
        </authorList>
    </citation>
    <scope>IDENTIFICATION</scope>
</reference>
<accession>A0A8C6G4M4</accession>
<evidence type="ECO:0000256" key="1">
    <source>
        <dbReference type="SAM" id="MobiDB-lite"/>
    </source>
</evidence>
<evidence type="ECO:0000313" key="3">
    <source>
        <dbReference type="Proteomes" id="UP000694415"/>
    </source>
</evidence>
<name>A0A8C6G4M4_MUSSI</name>
<dbReference type="AlphaFoldDB" id="A0A8C6G4M4"/>
<sequence length="96" mass="10242">MQPCPTSGSASWASLRPAWRLGTPVSEELRTLLPTPSGYASRSTHQPRFEIPAPAATVGAITRSTENARPGACEDTPCARPRPGRSPIPEWLGSCE</sequence>
<protein>
    <submittedName>
        <fullName evidence="2">Uncharacterized protein</fullName>
    </submittedName>
</protein>
<organism evidence="2 3">
    <name type="scientific">Mus spicilegus</name>
    <name type="common">Mound-building mouse</name>
    <dbReference type="NCBI Taxonomy" id="10103"/>
    <lineage>
        <taxon>Eukaryota</taxon>
        <taxon>Metazoa</taxon>
        <taxon>Chordata</taxon>
        <taxon>Craniata</taxon>
        <taxon>Vertebrata</taxon>
        <taxon>Euteleostomi</taxon>
        <taxon>Mammalia</taxon>
        <taxon>Eutheria</taxon>
        <taxon>Euarchontoglires</taxon>
        <taxon>Glires</taxon>
        <taxon>Rodentia</taxon>
        <taxon>Myomorpha</taxon>
        <taxon>Muroidea</taxon>
        <taxon>Muridae</taxon>
        <taxon>Murinae</taxon>
        <taxon>Mus</taxon>
        <taxon>Mus</taxon>
    </lineage>
</organism>
<dbReference type="Proteomes" id="UP000694415">
    <property type="component" value="Unplaced"/>
</dbReference>
<keyword evidence="3" id="KW-1185">Reference proteome</keyword>
<proteinExistence type="predicted"/>
<feature type="region of interest" description="Disordered" evidence="1">
    <location>
        <begin position="64"/>
        <end position="96"/>
    </location>
</feature>
<evidence type="ECO:0000313" key="2">
    <source>
        <dbReference type="Ensembl" id="ENSMSIP00000000226.1"/>
    </source>
</evidence>
<dbReference type="Ensembl" id="ENSMSIT00000000306.1">
    <property type="protein sequence ID" value="ENSMSIP00000000226.1"/>
    <property type="gene ID" value="ENSMSIG00000000261.1"/>
</dbReference>